<organism evidence="2 3">
    <name type="scientific">Stackebrandtia nassauensis (strain DSM 44728 / CIP 108903 / NRRL B-16338 / NBRC 102104 / LLR-40K-21)</name>
    <dbReference type="NCBI Taxonomy" id="446470"/>
    <lineage>
        <taxon>Bacteria</taxon>
        <taxon>Bacillati</taxon>
        <taxon>Actinomycetota</taxon>
        <taxon>Actinomycetes</taxon>
        <taxon>Glycomycetales</taxon>
        <taxon>Glycomycetaceae</taxon>
        <taxon>Stackebrandtia</taxon>
    </lineage>
</organism>
<dbReference type="STRING" id="446470.Snas_4672"/>
<dbReference type="EMBL" id="CP001778">
    <property type="protein sequence ID" value="ADD44315.1"/>
    <property type="molecule type" value="Genomic_DNA"/>
</dbReference>
<keyword evidence="1" id="KW-0472">Membrane</keyword>
<dbReference type="eggNOG" id="COG3903">
    <property type="taxonomic scope" value="Bacteria"/>
</dbReference>
<keyword evidence="1" id="KW-0812">Transmembrane</keyword>
<keyword evidence="1" id="KW-1133">Transmembrane helix</keyword>
<dbReference type="Proteomes" id="UP000000844">
    <property type="component" value="Chromosome"/>
</dbReference>
<feature type="transmembrane region" description="Helical" evidence="1">
    <location>
        <begin position="58"/>
        <end position="76"/>
    </location>
</feature>
<name>D3Q7H3_STANL</name>
<proteinExistence type="predicted"/>
<evidence type="ECO:0000313" key="3">
    <source>
        <dbReference type="Proteomes" id="UP000000844"/>
    </source>
</evidence>
<dbReference type="AlphaFoldDB" id="D3Q7H3"/>
<keyword evidence="3" id="KW-1185">Reference proteome</keyword>
<gene>
    <name evidence="2" type="ordered locus">Snas_4672</name>
</gene>
<accession>D3Q7H3</accession>
<evidence type="ECO:0000256" key="1">
    <source>
        <dbReference type="SAM" id="Phobius"/>
    </source>
</evidence>
<dbReference type="KEGG" id="sna:Snas_4672"/>
<reference evidence="2 3" key="1">
    <citation type="journal article" date="2009" name="Stand. Genomic Sci.">
        <title>Complete genome sequence of Stackebrandtia nassauensis type strain (LLR-40K-21).</title>
        <authorList>
            <person name="Munk C."/>
            <person name="Lapidus A."/>
            <person name="Copeland A."/>
            <person name="Jando M."/>
            <person name="Mayilraj S."/>
            <person name="Glavina Del Rio T."/>
            <person name="Nolan M."/>
            <person name="Chen F."/>
            <person name="Lucas S."/>
            <person name="Tice H."/>
            <person name="Cheng J.F."/>
            <person name="Han C."/>
            <person name="Detter J.C."/>
            <person name="Bruce D."/>
            <person name="Goodwin L."/>
            <person name="Chain P."/>
            <person name="Pitluck S."/>
            <person name="Goker M."/>
            <person name="Ovchinikova G."/>
            <person name="Pati A."/>
            <person name="Ivanova N."/>
            <person name="Mavromatis K."/>
            <person name="Chen A."/>
            <person name="Palaniappan K."/>
            <person name="Land M."/>
            <person name="Hauser L."/>
            <person name="Chang Y.J."/>
            <person name="Jeffries C.D."/>
            <person name="Bristow J."/>
            <person name="Eisen J.A."/>
            <person name="Markowitz V."/>
            <person name="Hugenholtz P."/>
            <person name="Kyrpides N.C."/>
            <person name="Klenk H.P."/>
        </authorList>
    </citation>
    <scope>NUCLEOTIDE SEQUENCE [LARGE SCALE GENOMIC DNA]</scope>
    <source>
        <strain evidence="3">DSM 44728 / CIP 108903 / NRRL B-16338 / NBRC 102104 / LLR-40K-21</strain>
    </source>
</reference>
<protein>
    <submittedName>
        <fullName evidence="2">Uncharacterized protein</fullName>
    </submittedName>
</protein>
<evidence type="ECO:0000313" key="2">
    <source>
        <dbReference type="EMBL" id="ADD44315.1"/>
    </source>
</evidence>
<dbReference type="HOGENOM" id="CLU_663755_0_0_11"/>
<sequence length="414" mass="46231">MARHFAYPAIDPKPGHRVVGRPAIIWSAPHLPGPEGDNPLGLSHWDQKGFRRHRRRQWMYISVTVALAASMLVVAWRYGDGFAQNLLVELGGGLLLLVGAGVLLDKALTRFQVREVEALRNLDQNAVAENFAASHRQIDILGGWSSLLTERHAKSTIDSLRSAIGKGATVRVLLLNPYGDPARIRSEELGHNPNVPEEIVRQLRKLHEFSTELPRDQRPRIVVRLYSTMPAVQANRWDDKMVMAFLSPTRPTNETQQLETFVSTPLAEFVIDKFETIWNGATISFGEYMSTTGVLKGRNGSELTSALEYFRVGNVTYVSGEELSEWLDHHALTEVRLTWAPAQNLGISPGTYWLDRVTESGGATDESAKPRALQEAKRVRRHYEAKYGKSSLPIYRLIRDEPGPAAATDAPTLD</sequence>
<feature type="transmembrane region" description="Helical" evidence="1">
    <location>
        <begin position="82"/>
        <end position="104"/>
    </location>
</feature>